<sequence>MEIEEWFKLKRYPHIGEPITQKDYKWIKRYVQDENCIKKHSFLPLVHKCIVQRKYRADLSTNTRNPSGKRRRIIGTPKIRNIYYSSHLDSLIFSYYNYLLSENYKELMKLKNFNNSIVAYRKIPLFEGSEKNKCNIDFAKDTFEYIEKNKEKKLSVIVADVTSFFDNLNHKILKKQWSRLLNEKTLPDCHFNVFKALTNLRYVESDQLFNSYFGTMIVEKGIPNSDKKEYKRIKINSNKYFKEKNAVAYCSKSDFLKNNLNLIISANSTKGIPQGSPISATLANVYMMDFDQEVYDKIVSNKGFYQRYSDDLIIICEQEFEDDIIKFVRDRIQNLVKLEISESKTKVYRFEELNGKFLGFEIDEKTKEPNFNKTLEYLGFEYNGQKILVKTSGFSKFYRSMKRSFKKSTSLAINSKNPDRDIFKSRLYKRFTYKGARRKLIFRPSKDNPRLYLKTKEYYWGNYLSYLYKANDSMKSINRSDAIKRQSKKIWKSFHRLMRYHESRL</sequence>
<dbReference type="InterPro" id="IPR051083">
    <property type="entry name" value="GrpII_Intron_Splice-Mob/Def"/>
</dbReference>
<dbReference type="InterPro" id="IPR043502">
    <property type="entry name" value="DNA/RNA_pol_sf"/>
</dbReference>
<dbReference type="OrthoDB" id="9780724at2"/>
<dbReference type="eggNOG" id="COG3344">
    <property type="taxonomic scope" value="Bacteria"/>
</dbReference>
<keyword evidence="4" id="KW-1185">Reference proteome</keyword>
<evidence type="ECO:0000256" key="1">
    <source>
        <dbReference type="ARBA" id="ARBA00034120"/>
    </source>
</evidence>
<dbReference type="Proteomes" id="UP000006694">
    <property type="component" value="Chromosome"/>
</dbReference>
<comment type="similarity">
    <text evidence="1">Belongs to the bacterial reverse transcriptase family.</text>
</comment>
<dbReference type="AlphaFoldDB" id="A5FHG2"/>
<dbReference type="PANTHER" id="PTHR34047:SF8">
    <property type="entry name" value="PROTEIN YKFC"/>
    <property type="match status" value="1"/>
</dbReference>
<proteinExistence type="inferred from homology"/>
<dbReference type="Pfam" id="PF00078">
    <property type="entry name" value="RVT_1"/>
    <property type="match status" value="1"/>
</dbReference>
<evidence type="ECO:0000259" key="2">
    <source>
        <dbReference type="PROSITE" id="PS50878"/>
    </source>
</evidence>
<dbReference type="CDD" id="cd01651">
    <property type="entry name" value="RT_G2_intron"/>
    <property type="match status" value="1"/>
</dbReference>
<accession>A5FHG2</accession>
<evidence type="ECO:0000313" key="4">
    <source>
        <dbReference type="Proteomes" id="UP000006694"/>
    </source>
</evidence>
<evidence type="ECO:0000313" key="3">
    <source>
        <dbReference type="EMBL" id="ABQ05360.1"/>
    </source>
</evidence>
<dbReference type="KEGG" id="fjo:Fjoh_2333"/>
<dbReference type="PANTHER" id="PTHR34047">
    <property type="entry name" value="NUCLEAR INTRON MATURASE 1, MITOCHONDRIAL-RELATED"/>
    <property type="match status" value="1"/>
</dbReference>
<feature type="domain" description="Reverse transcriptase" evidence="2">
    <location>
        <begin position="89"/>
        <end position="362"/>
    </location>
</feature>
<dbReference type="PROSITE" id="PS50878">
    <property type="entry name" value="RT_POL"/>
    <property type="match status" value="1"/>
</dbReference>
<dbReference type="GeneID" id="31765239"/>
<dbReference type="HOGENOM" id="CLU_038920_0_0_10"/>
<dbReference type="EMBL" id="CP000685">
    <property type="protein sequence ID" value="ABQ05360.1"/>
    <property type="molecule type" value="Genomic_DNA"/>
</dbReference>
<gene>
    <name evidence="3" type="ordered locus">Fjoh_2333</name>
</gene>
<reference evidence="3 4" key="1">
    <citation type="journal article" date="2009" name="Appl. Environ. Microbiol.">
        <title>Novel features of the polysaccharide-digesting gliding bacterium Flavobacterium johnsoniae as revealed by genome sequence analysis.</title>
        <authorList>
            <person name="McBride M.J."/>
            <person name="Xie G."/>
            <person name="Martens E.C."/>
            <person name="Lapidus A."/>
            <person name="Henrissat B."/>
            <person name="Rhodes R.G."/>
            <person name="Goltsman E."/>
            <person name="Wang W."/>
            <person name="Xu J."/>
            <person name="Hunnicutt D.W."/>
            <person name="Staroscik A.M."/>
            <person name="Hoover T.R."/>
            <person name="Cheng Y.Q."/>
            <person name="Stein J.L."/>
        </authorList>
    </citation>
    <scope>NUCLEOTIDE SEQUENCE [LARGE SCALE GENOMIC DNA]</scope>
    <source>
        <strain evidence="4">ATCC 17061 / DSM 2064 / JCM 8514 / BCRC 14874 / CCUG 350202 / NBRC 14942 / NCIMB 11054 / UW101</strain>
    </source>
</reference>
<protein>
    <recommendedName>
        <fullName evidence="2">Reverse transcriptase domain-containing protein</fullName>
    </recommendedName>
</protein>
<name>A5FHG2_FLAJ1</name>
<dbReference type="RefSeq" id="WP_012024399.1">
    <property type="nucleotide sequence ID" value="NC_009441.1"/>
</dbReference>
<dbReference type="InterPro" id="IPR000477">
    <property type="entry name" value="RT_dom"/>
</dbReference>
<organism evidence="3 4">
    <name type="scientific">Flavobacterium johnsoniae (strain ATCC 17061 / DSM 2064 / JCM 8514 / BCRC 14874 / CCUG 350202 / NBRC 14942 / NCIMB 11054 / UW101)</name>
    <name type="common">Cytophaga johnsonae</name>
    <dbReference type="NCBI Taxonomy" id="376686"/>
    <lineage>
        <taxon>Bacteria</taxon>
        <taxon>Pseudomonadati</taxon>
        <taxon>Bacteroidota</taxon>
        <taxon>Flavobacteriia</taxon>
        <taxon>Flavobacteriales</taxon>
        <taxon>Flavobacteriaceae</taxon>
        <taxon>Flavobacterium</taxon>
    </lineage>
</organism>
<dbReference type="SUPFAM" id="SSF56672">
    <property type="entry name" value="DNA/RNA polymerases"/>
    <property type="match status" value="1"/>
</dbReference>